<dbReference type="PANTHER" id="PTHR24351">
    <property type="entry name" value="RIBOSOMAL PROTEIN S6 KINASE"/>
    <property type="match status" value="1"/>
</dbReference>
<gene>
    <name evidence="7" type="ORF">M9Y10_028825</name>
</gene>
<accession>A0ABR2KL39</accession>
<dbReference type="Pfam" id="PF00069">
    <property type="entry name" value="Pkinase"/>
    <property type="match status" value="1"/>
</dbReference>
<comment type="caution">
    <text evidence="7">The sequence shown here is derived from an EMBL/GenBank/DDBJ whole genome shotgun (WGS) entry which is preliminary data.</text>
</comment>
<dbReference type="Gene3D" id="1.10.510.10">
    <property type="entry name" value="Transferase(Phosphotransferase) domain 1"/>
    <property type="match status" value="1"/>
</dbReference>
<evidence type="ECO:0000259" key="6">
    <source>
        <dbReference type="PROSITE" id="PS50011"/>
    </source>
</evidence>
<dbReference type="SUPFAM" id="SSF81901">
    <property type="entry name" value="HCP-like"/>
    <property type="match status" value="1"/>
</dbReference>
<dbReference type="SMART" id="SM00220">
    <property type="entry name" value="S_TKc"/>
    <property type="match status" value="1"/>
</dbReference>
<proteinExistence type="predicted"/>
<organism evidence="7 8">
    <name type="scientific">Tritrichomonas musculus</name>
    <dbReference type="NCBI Taxonomy" id="1915356"/>
    <lineage>
        <taxon>Eukaryota</taxon>
        <taxon>Metamonada</taxon>
        <taxon>Parabasalia</taxon>
        <taxon>Tritrichomonadida</taxon>
        <taxon>Tritrichomonadidae</taxon>
        <taxon>Tritrichomonas</taxon>
    </lineage>
</organism>
<evidence type="ECO:0000256" key="1">
    <source>
        <dbReference type="ARBA" id="ARBA00022527"/>
    </source>
</evidence>
<dbReference type="SUPFAM" id="SSF56112">
    <property type="entry name" value="Protein kinase-like (PK-like)"/>
    <property type="match status" value="1"/>
</dbReference>
<evidence type="ECO:0000313" key="8">
    <source>
        <dbReference type="Proteomes" id="UP001470230"/>
    </source>
</evidence>
<dbReference type="EMBL" id="JAPFFF010000004">
    <property type="protein sequence ID" value="KAK8891612.1"/>
    <property type="molecule type" value="Genomic_DNA"/>
</dbReference>
<evidence type="ECO:0000256" key="5">
    <source>
        <dbReference type="ARBA" id="ARBA00022840"/>
    </source>
</evidence>
<feature type="domain" description="Protein kinase" evidence="6">
    <location>
        <begin position="1"/>
        <end position="193"/>
    </location>
</feature>
<keyword evidence="3" id="KW-0547">Nucleotide-binding</keyword>
<keyword evidence="2" id="KW-0808">Transferase</keyword>
<dbReference type="Gene3D" id="1.25.40.10">
    <property type="entry name" value="Tetratricopeptide repeat domain"/>
    <property type="match status" value="1"/>
</dbReference>
<dbReference type="InterPro" id="IPR000719">
    <property type="entry name" value="Prot_kinase_dom"/>
</dbReference>
<protein>
    <recommendedName>
        <fullName evidence="6">Protein kinase domain-containing protein</fullName>
    </recommendedName>
</protein>
<dbReference type="Proteomes" id="UP001470230">
    <property type="component" value="Unassembled WGS sequence"/>
</dbReference>
<dbReference type="PROSITE" id="PS50011">
    <property type="entry name" value="PROTEIN_KINASE_DOM"/>
    <property type="match status" value="1"/>
</dbReference>
<dbReference type="InterPro" id="IPR011009">
    <property type="entry name" value="Kinase-like_dom_sf"/>
</dbReference>
<keyword evidence="1" id="KW-0723">Serine/threonine-protein kinase</keyword>
<evidence type="ECO:0000256" key="3">
    <source>
        <dbReference type="ARBA" id="ARBA00022741"/>
    </source>
</evidence>
<reference evidence="7 8" key="1">
    <citation type="submission" date="2024-04" db="EMBL/GenBank/DDBJ databases">
        <title>Tritrichomonas musculus Genome.</title>
        <authorList>
            <person name="Alves-Ferreira E."/>
            <person name="Grigg M."/>
            <person name="Lorenzi H."/>
            <person name="Galac M."/>
        </authorList>
    </citation>
    <scope>NUCLEOTIDE SEQUENCE [LARGE SCALE GENOMIC DNA]</scope>
    <source>
        <strain evidence="7 8">EAF2021</strain>
    </source>
</reference>
<evidence type="ECO:0000256" key="2">
    <source>
        <dbReference type="ARBA" id="ARBA00022679"/>
    </source>
</evidence>
<dbReference type="InterPro" id="IPR011990">
    <property type="entry name" value="TPR-like_helical_dom_sf"/>
</dbReference>
<name>A0ABR2KL39_9EUKA</name>
<keyword evidence="4" id="KW-0418">Kinase</keyword>
<evidence type="ECO:0000313" key="7">
    <source>
        <dbReference type="EMBL" id="KAK8891612.1"/>
    </source>
</evidence>
<keyword evidence="5" id="KW-0067">ATP-binding</keyword>
<evidence type="ECO:0000256" key="4">
    <source>
        <dbReference type="ARBA" id="ARBA00022777"/>
    </source>
</evidence>
<sequence>MIPKLIGTTKYNRNKCIVIEYINGQTLSSMKSIILEKITYYIFKIMLIIEFFHLNGYVLRDLKPNNIMIDINDNSIFIDFDRLIFHKSISETDDHTNSFSSAYISPEANSQDFSYETDIFSLGKIIYFIINEKIPENDDECFNRYKNLESYFHTQANIQIDQYILLYYYMCNKEYKKRQFISKLINLFCLQFIDFIELFDLRDLFRRNESISKQKLSNDSYTQNSIKAIDLRKWNNDKFGYKKMLEYYTQQSQTNVYEQFIFLHIYFGNKYIDINGEKILEHISLFAIAKGDSPYNIIIDYITYQADQYNDQTMQLMLRMIYIMYEFEPINQNNIDFMNKLQIPKFDYSNLYNNKLLCKLKNIFKDCPPNYTKGIEYLTKAANQNNSIAQLMLANLNDENIFIKRDLDKSMYYLNLAKNNPLLKPFFNGSLFLNDRKGIDFLSSYLANHQNQRSSILVNGLIHLTDKFFDIKKSIQLLNQLAECEDEYALFGLGLIYSRFSFFPNYSKYNEFFYLPFRLNKIYFI</sequence>
<keyword evidence="8" id="KW-1185">Reference proteome</keyword>